<dbReference type="EMBL" id="AP014961">
    <property type="protein sequence ID" value="BAS92462.1"/>
    <property type="molecule type" value="Genomic_DNA"/>
</dbReference>
<reference evidence="2 3" key="2">
    <citation type="journal article" date="2013" name="Plant Cell Physiol.">
        <title>Rice Annotation Project Database (RAP-DB): an integrative and interactive database for rice genomics.</title>
        <authorList>
            <person name="Sakai H."/>
            <person name="Lee S.S."/>
            <person name="Tanaka T."/>
            <person name="Numa H."/>
            <person name="Kim J."/>
            <person name="Kawahara Y."/>
            <person name="Wakimoto H."/>
            <person name="Yang C.C."/>
            <person name="Iwamoto M."/>
            <person name="Abe T."/>
            <person name="Yamada Y."/>
            <person name="Muto A."/>
            <person name="Inokuchi H."/>
            <person name="Ikemura T."/>
            <person name="Matsumoto T."/>
            <person name="Sasaki T."/>
            <person name="Itoh T."/>
        </authorList>
    </citation>
    <scope>NUCLEOTIDE SEQUENCE [LARGE SCALE GENOMIC DNA]</scope>
    <source>
        <strain evidence="3">cv. Nipponbare</strain>
    </source>
</reference>
<evidence type="ECO:0000313" key="3">
    <source>
        <dbReference type="Proteomes" id="UP000059680"/>
    </source>
</evidence>
<evidence type="ECO:0007829" key="4">
    <source>
        <dbReference type="PeptideAtlas" id="A0A0P0WIK2"/>
    </source>
</evidence>
<keyword evidence="4 5" id="KW-1267">Proteomics identification</keyword>
<protein>
    <submittedName>
        <fullName evidence="2">Os05g0169000 protein</fullName>
    </submittedName>
</protein>
<keyword evidence="1" id="KW-0812">Transmembrane</keyword>
<dbReference type="Gramene" id="Os05t0169000-02">
    <property type="protein sequence ID" value="Os05t0169000-02"/>
    <property type="gene ID" value="Os05g0169000"/>
</dbReference>
<gene>
    <name evidence="2" type="ordered locus">Os05g0169000</name>
    <name evidence="2" type="ORF">OSNPB_050169000</name>
</gene>
<reference evidence="2 3" key="3">
    <citation type="journal article" date="2013" name="Rice">
        <title>Improvement of the Oryza sativa Nipponbare reference genome using next generation sequence and optical map data.</title>
        <authorList>
            <person name="Kawahara Y."/>
            <person name="de la Bastide M."/>
            <person name="Hamilton J.P."/>
            <person name="Kanamori H."/>
            <person name="McCombie W.R."/>
            <person name="Ouyang S."/>
            <person name="Schwartz D.C."/>
            <person name="Tanaka T."/>
            <person name="Wu J."/>
            <person name="Zhou S."/>
            <person name="Childs K.L."/>
            <person name="Davidson R.M."/>
            <person name="Lin H."/>
            <person name="Quesada-Ocampo L."/>
            <person name="Vaillancourt B."/>
            <person name="Sakai H."/>
            <person name="Lee S.S."/>
            <person name="Kim J."/>
            <person name="Numa H."/>
            <person name="Itoh T."/>
            <person name="Buell C.R."/>
            <person name="Matsumoto T."/>
        </authorList>
    </citation>
    <scope>NUCLEOTIDE SEQUENCE [LARGE SCALE GENOMIC DNA]</scope>
    <source>
        <strain evidence="3">cv. Nipponbare</strain>
    </source>
</reference>
<organism evidence="2 3">
    <name type="scientific">Oryza sativa subsp. japonica</name>
    <name type="common">Rice</name>
    <dbReference type="NCBI Taxonomy" id="39947"/>
    <lineage>
        <taxon>Eukaryota</taxon>
        <taxon>Viridiplantae</taxon>
        <taxon>Streptophyta</taxon>
        <taxon>Embryophyta</taxon>
        <taxon>Tracheophyta</taxon>
        <taxon>Spermatophyta</taxon>
        <taxon>Magnoliopsida</taxon>
        <taxon>Liliopsida</taxon>
        <taxon>Poales</taxon>
        <taxon>Poaceae</taxon>
        <taxon>BOP clade</taxon>
        <taxon>Oryzoideae</taxon>
        <taxon>Oryzeae</taxon>
        <taxon>Oryzinae</taxon>
        <taxon>Oryza</taxon>
        <taxon>Oryza sativa</taxon>
    </lineage>
</organism>
<reference evidence="3" key="1">
    <citation type="journal article" date="2005" name="Nature">
        <title>The map-based sequence of the rice genome.</title>
        <authorList>
            <consortium name="International rice genome sequencing project (IRGSP)"/>
            <person name="Matsumoto T."/>
            <person name="Wu J."/>
            <person name="Kanamori H."/>
            <person name="Katayose Y."/>
            <person name="Fujisawa M."/>
            <person name="Namiki N."/>
            <person name="Mizuno H."/>
            <person name="Yamamoto K."/>
            <person name="Antonio B.A."/>
            <person name="Baba T."/>
            <person name="Sakata K."/>
            <person name="Nagamura Y."/>
            <person name="Aoki H."/>
            <person name="Arikawa K."/>
            <person name="Arita K."/>
            <person name="Bito T."/>
            <person name="Chiden Y."/>
            <person name="Fujitsuka N."/>
            <person name="Fukunaka R."/>
            <person name="Hamada M."/>
            <person name="Harada C."/>
            <person name="Hayashi A."/>
            <person name="Hijishita S."/>
            <person name="Honda M."/>
            <person name="Hosokawa S."/>
            <person name="Ichikawa Y."/>
            <person name="Idonuma A."/>
            <person name="Iijima M."/>
            <person name="Ikeda M."/>
            <person name="Ikeno M."/>
            <person name="Ito K."/>
            <person name="Ito S."/>
            <person name="Ito T."/>
            <person name="Ito Y."/>
            <person name="Ito Y."/>
            <person name="Iwabuchi A."/>
            <person name="Kamiya K."/>
            <person name="Karasawa W."/>
            <person name="Kurita K."/>
            <person name="Katagiri S."/>
            <person name="Kikuta A."/>
            <person name="Kobayashi H."/>
            <person name="Kobayashi N."/>
            <person name="Machita K."/>
            <person name="Maehara T."/>
            <person name="Masukawa M."/>
            <person name="Mizubayashi T."/>
            <person name="Mukai Y."/>
            <person name="Nagasaki H."/>
            <person name="Nagata Y."/>
            <person name="Naito S."/>
            <person name="Nakashima M."/>
            <person name="Nakama Y."/>
            <person name="Nakamichi Y."/>
            <person name="Nakamura M."/>
            <person name="Meguro A."/>
            <person name="Negishi M."/>
            <person name="Ohta I."/>
            <person name="Ohta T."/>
            <person name="Okamoto M."/>
            <person name="Ono N."/>
            <person name="Saji S."/>
            <person name="Sakaguchi M."/>
            <person name="Sakai K."/>
            <person name="Shibata M."/>
            <person name="Shimokawa T."/>
            <person name="Song J."/>
            <person name="Takazaki Y."/>
            <person name="Terasawa K."/>
            <person name="Tsugane M."/>
            <person name="Tsuji K."/>
            <person name="Ueda S."/>
            <person name="Waki K."/>
            <person name="Yamagata H."/>
            <person name="Yamamoto M."/>
            <person name="Yamamoto S."/>
            <person name="Yamane H."/>
            <person name="Yoshiki S."/>
            <person name="Yoshihara R."/>
            <person name="Yukawa K."/>
            <person name="Zhong H."/>
            <person name="Yano M."/>
            <person name="Yuan Q."/>
            <person name="Ouyang S."/>
            <person name="Liu J."/>
            <person name="Jones K.M."/>
            <person name="Gansberger K."/>
            <person name="Moffat K."/>
            <person name="Hill J."/>
            <person name="Bera J."/>
            <person name="Fadrosh D."/>
            <person name="Jin S."/>
            <person name="Johri S."/>
            <person name="Kim M."/>
            <person name="Overton L."/>
            <person name="Reardon M."/>
            <person name="Tsitrin T."/>
            <person name="Vuong H."/>
            <person name="Weaver B."/>
            <person name="Ciecko A."/>
            <person name="Tallon L."/>
            <person name="Jackson J."/>
            <person name="Pai G."/>
            <person name="Aken S.V."/>
            <person name="Utterback T."/>
            <person name="Reidmuller S."/>
            <person name="Feldblyum T."/>
            <person name="Hsiao J."/>
            <person name="Zismann V."/>
            <person name="Iobst S."/>
            <person name="de Vazeille A.R."/>
            <person name="Buell C.R."/>
            <person name="Ying K."/>
            <person name="Li Y."/>
            <person name="Lu T."/>
            <person name="Huang Y."/>
            <person name="Zhao Q."/>
            <person name="Feng Q."/>
            <person name="Zhang L."/>
            <person name="Zhu J."/>
            <person name="Weng Q."/>
            <person name="Mu J."/>
            <person name="Lu Y."/>
            <person name="Fan D."/>
            <person name="Liu Y."/>
            <person name="Guan J."/>
            <person name="Zhang Y."/>
            <person name="Yu S."/>
            <person name="Liu X."/>
            <person name="Zhang Y."/>
            <person name="Hong G."/>
            <person name="Han B."/>
            <person name="Choisne N."/>
            <person name="Demange N."/>
            <person name="Orjeda G."/>
            <person name="Samain S."/>
            <person name="Cattolico L."/>
            <person name="Pelletier E."/>
            <person name="Couloux A."/>
            <person name="Segurens B."/>
            <person name="Wincker P."/>
            <person name="D'Hont A."/>
            <person name="Scarpelli C."/>
            <person name="Weissenbach J."/>
            <person name="Salanoubat M."/>
            <person name="Quetier F."/>
            <person name="Yu Y."/>
            <person name="Kim H.R."/>
            <person name="Rambo T."/>
            <person name="Currie J."/>
            <person name="Collura K."/>
            <person name="Luo M."/>
            <person name="Yang T."/>
            <person name="Ammiraju J.S.S."/>
            <person name="Engler F."/>
            <person name="Soderlund C."/>
            <person name="Wing R.A."/>
            <person name="Palmer L.E."/>
            <person name="de la Bastide M."/>
            <person name="Spiegel L."/>
            <person name="Nascimento L."/>
            <person name="Zutavern T."/>
            <person name="O'Shaughnessy A."/>
            <person name="Dike S."/>
            <person name="Dedhia N."/>
            <person name="Preston R."/>
            <person name="Balija V."/>
            <person name="McCombie W.R."/>
            <person name="Chow T."/>
            <person name="Chen H."/>
            <person name="Chung M."/>
            <person name="Chen C."/>
            <person name="Shaw J."/>
            <person name="Wu H."/>
            <person name="Hsiao K."/>
            <person name="Chao Y."/>
            <person name="Chu M."/>
            <person name="Cheng C."/>
            <person name="Hour A."/>
            <person name="Lee P."/>
            <person name="Lin S."/>
            <person name="Lin Y."/>
            <person name="Liou J."/>
            <person name="Liu S."/>
            <person name="Hsing Y."/>
            <person name="Raghuvanshi S."/>
            <person name="Mohanty A."/>
            <person name="Bharti A.K."/>
            <person name="Gaur A."/>
            <person name="Gupta V."/>
            <person name="Kumar D."/>
            <person name="Ravi V."/>
            <person name="Vij S."/>
            <person name="Kapur A."/>
            <person name="Khurana P."/>
            <person name="Khurana P."/>
            <person name="Khurana J.P."/>
            <person name="Tyagi A.K."/>
            <person name="Gaikwad K."/>
            <person name="Singh A."/>
            <person name="Dalal V."/>
            <person name="Srivastava S."/>
            <person name="Dixit A."/>
            <person name="Pal A.K."/>
            <person name="Ghazi I.A."/>
            <person name="Yadav M."/>
            <person name="Pandit A."/>
            <person name="Bhargava A."/>
            <person name="Sureshbabu K."/>
            <person name="Batra K."/>
            <person name="Sharma T.R."/>
            <person name="Mohapatra T."/>
            <person name="Singh N.K."/>
            <person name="Messing J."/>
            <person name="Nelson A.B."/>
            <person name="Fuks G."/>
            <person name="Kavchok S."/>
            <person name="Keizer G."/>
            <person name="Linton E."/>
            <person name="Llaca V."/>
            <person name="Song R."/>
            <person name="Tanyolac B."/>
            <person name="Young S."/>
            <person name="Ho-Il K."/>
            <person name="Hahn J.H."/>
            <person name="Sangsakoo G."/>
            <person name="Vanavichit A."/>
            <person name="de Mattos Luiz.A.T."/>
            <person name="Zimmer P.D."/>
            <person name="Malone G."/>
            <person name="Dellagostin O."/>
            <person name="de Oliveira A.C."/>
            <person name="Bevan M."/>
            <person name="Bancroft I."/>
            <person name="Minx P."/>
            <person name="Cordum H."/>
            <person name="Wilson R."/>
            <person name="Cheng Z."/>
            <person name="Jin W."/>
            <person name="Jiang J."/>
            <person name="Leong S.A."/>
            <person name="Iwama H."/>
            <person name="Gojobori T."/>
            <person name="Itoh T."/>
            <person name="Niimura Y."/>
            <person name="Fujii Y."/>
            <person name="Habara T."/>
            <person name="Sakai H."/>
            <person name="Sato Y."/>
            <person name="Wilson G."/>
            <person name="Kumar K."/>
            <person name="McCouch S."/>
            <person name="Juretic N."/>
            <person name="Hoen D."/>
            <person name="Wright S."/>
            <person name="Bruskiewich R."/>
            <person name="Bureau T."/>
            <person name="Miyao A."/>
            <person name="Hirochika H."/>
            <person name="Nishikawa T."/>
            <person name="Kadowaki K."/>
            <person name="Sugiura M."/>
            <person name="Burr B."/>
            <person name="Sasaki T."/>
        </authorList>
    </citation>
    <scope>NUCLEOTIDE SEQUENCE [LARGE SCALE GENOMIC DNA]</scope>
    <source>
        <strain evidence="3">cv. Nipponbare</strain>
    </source>
</reference>
<dbReference type="AlphaFoldDB" id="A0A0P0WIK2"/>
<name>A0A0P0WIK2_ORYSJ</name>
<feature type="transmembrane region" description="Helical" evidence="1">
    <location>
        <begin position="88"/>
        <end position="105"/>
    </location>
</feature>
<evidence type="ECO:0000256" key="1">
    <source>
        <dbReference type="SAM" id="Phobius"/>
    </source>
</evidence>
<dbReference type="Proteomes" id="UP000059680">
    <property type="component" value="Chromosome 5"/>
</dbReference>
<keyword evidence="3" id="KW-1185">Reference proteome</keyword>
<keyword evidence="1" id="KW-0472">Membrane</keyword>
<evidence type="ECO:0000313" key="2">
    <source>
        <dbReference type="EMBL" id="BAS92462.1"/>
    </source>
</evidence>
<feature type="transmembrane region" description="Helical" evidence="1">
    <location>
        <begin position="62"/>
        <end position="82"/>
    </location>
</feature>
<sequence>CFFYLCSFVQGRRHIEEDKLDFKGGNVHVITSKEDWDRKIEEANKDGKIVSKLAICSMDYKYIFWFLCCALVGDLSVCFTLYNFTKLISMHYLSHGPFLSFLFFFKKKEV</sequence>
<keyword evidence="1" id="KW-1133">Transmembrane helix</keyword>
<accession>A0A0P0WIK2</accession>
<dbReference type="ExpressionAtlas" id="A0A0P0WIK2">
    <property type="expression patterns" value="baseline and differential"/>
</dbReference>
<proteinExistence type="evidence at protein level"/>
<feature type="non-terminal residue" evidence="2">
    <location>
        <position position="1"/>
    </location>
</feature>
<evidence type="ECO:0007829" key="5">
    <source>
        <dbReference type="ProteomicsDB" id="A0A0P0WIK2"/>
    </source>
</evidence>